<dbReference type="Pfam" id="PF05964">
    <property type="entry name" value="FYRN"/>
    <property type="match status" value="1"/>
</dbReference>
<feature type="domain" description="HMG box" evidence="19">
    <location>
        <begin position="1558"/>
        <end position="1616"/>
    </location>
</feature>
<feature type="domain" description="PHD-type" evidence="18">
    <location>
        <begin position="501"/>
        <end position="551"/>
    </location>
</feature>
<evidence type="ECO:0008006" key="25">
    <source>
        <dbReference type="Google" id="ProtNLM"/>
    </source>
</evidence>
<feature type="region of interest" description="Disordered" evidence="17">
    <location>
        <begin position="4473"/>
        <end position="4495"/>
    </location>
</feature>
<evidence type="ECO:0000256" key="13">
    <source>
        <dbReference type="ARBA" id="ARBA00023163"/>
    </source>
</evidence>
<feature type="compositionally biased region" description="Polar residues" evidence="17">
    <location>
        <begin position="5636"/>
        <end position="5648"/>
    </location>
</feature>
<dbReference type="PROSITE" id="PS50016">
    <property type="entry name" value="ZF_PHD_2"/>
    <property type="match status" value="5"/>
</dbReference>
<feature type="region of interest" description="Disordered" evidence="17">
    <location>
        <begin position="5592"/>
        <end position="5744"/>
    </location>
</feature>
<evidence type="ECO:0000256" key="6">
    <source>
        <dbReference type="ARBA" id="ARBA00022691"/>
    </source>
</evidence>
<feature type="region of interest" description="Disordered" evidence="17">
    <location>
        <begin position="2099"/>
        <end position="2164"/>
    </location>
</feature>
<dbReference type="GO" id="GO:0008270">
    <property type="term" value="F:zinc ion binding"/>
    <property type="evidence" value="ECO:0007669"/>
    <property type="project" value="UniProtKB-KW"/>
</dbReference>
<feature type="compositionally biased region" description="Low complexity" evidence="17">
    <location>
        <begin position="4362"/>
        <end position="4420"/>
    </location>
</feature>
<gene>
    <name evidence="23" type="ORF">V1264_008663</name>
</gene>
<dbReference type="InterPro" id="IPR013083">
    <property type="entry name" value="Znf_RING/FYVE/PHD"/>
</dbReference>
<feature type="compositionally biased region" description="Low complexity" evidence="17">
    <location>
        <begin position="5657"/>
        <end position="5698"/>
    </location>
</feature>
<evidence type="ECO:0000259" key="22">
    <source>
        <dbReference type="PROSITE" id="PS51805"/>
    </source>
</evidence>
<feature type="compositionally biased region" description="Polar residues" evidence="17">
    <location>
        <begin position="2495"/>
        <end position="2526"/>
    </location>
</feature>
<dbReference type="InterPro" id="IPR001965">
    <property type="entry name" value="Znf_PHD"/>
</dbReference>
<feature type="compositionally biased region" description="Low complexity" evidence="17">
    <location>
        <begin position="3286"/>
        <end position="3299"/>
    </location>
</feature>
<feature type="region of interest" description="Disordered" evidence="17">
    <location>
        <begin position="2265"/>
        <end position="2537"/>
    </location>
</feature>
<name>A0AAN9ATJ0_9CAEN</name>
<keyword evidence="14 16" id="KW-0539">Nucleus</keyword>
<keyword evidence="5" id="KW-0808">Transferase</keyword>
<protein>
    <recommendedName>
        <fullName evidence="25">[Histone H3]-lysine(4) N-trimethyltransferase</fullName>
    </recommendedName>
</protein>
<dbReference type="InterPro" id="IPR036910">
    <property type="entry name" value="HMG_box_dom_sf"/>
</dbReference>
<feature type="compositionally biased region" description="Low complexity" evidence="17">
    <location>
        <begin position="4217"/>
        <end position="4245"/>
    </location>
</feature>
<dbReference type="CDD" id="cd15665">
    <property type="entry name" value="ePHD1_KMT2C_like"/>
    <property type="match status" value="1"/>
</dbReference>
<feature type="compositionally biased region" description="Low complexity" evidence="17">
    <location>
        <begin position="4127"/>
        <end position="4156"/>
    </location>
</feature>
<feature type="region of interest" description="Disordered" evidence="17">
    <location>
        <begin position="4690"/>
        <end position="4728"/>
    </location>
</feature>
<feature type="compositionally biased region" description="Polar residues" evidence="17">
    <location>
        <begin position="4318"/>
        <end position="4361"/>
    </location>
</feature>
<evidence type="ECO:0000256" key="1">
    <source>
        <dbReference type="ARBA" id="ARBA00004123"/>
    </source>
</evidence>
<feature type="region of interest" description="Disordered" evidence="17">
    <location>
        <begin position="1262"/>
        <end position="1386"/>
    </location>
</feature>
<proteinExistence type="predicted"/>
<keyword evidence="10" id="KW-0862">Zinc</keyword>
<dbReference type="InterPro" id="IPR003889">
    <property type="entry name" value="FYrich_C"/>
</dbReference>
<feature type="compositionally biased region" description="Low complexity" evidence="17">
    <location>
        <begin position="2338"/>
        <end position="2347"/>
    </location>
</feature>
<evidence type="ECO:0000259" key="21">
    <source>
        <dbReference type="PROSITE" id="PS50868"/>
    </source>
</evidence>
<evidence type="ECO:0000256" key="12">
    <source>
        <dbReference type="ARBA" id="ARBA00023015"/>
    </source>
</evidence>
<feature type="compositionally biased region" description="Low complexity" evidence="17">
    <location>
        <begin position="2796"/>
        <end position="2819"/>
    </location>
</feature>
<keyword evidence="8" id="KW-0677">Repeat</keyword>
<feature type="compositionally biased region" description="Polar residues" evidence="17">
    <location>
        <begin position="4512"/>
        <end position="4531"/>
    </location>
</feature>
<feature type="region of interest" description="Disordered" evidence="17">
    <location>
        <begin position="4026"/>
        <end position="4459"/>
    </location>
</feature>
<keyword evidence="2" id="KW-0488">Methylation</keyword>
<feature type="compositionally biased region" description="Low complexity" evidence="17">
    <location>
        <begin position="3395"/>
        <end position="3424"/>
    </location>
</feature>
<evidence type="ECO:0000256" key="17">
    <source>
        <dbReference type="SAM" id="MobiDB-lite"/>
    </source>
</evidence>
<feature type="region of interest" description="Disordered" evidence="17">
    <location>
        <begin position="1600"/>
        <end position="1982"/>
    </location>
</feature>
<dbReference type="Pfam" id="PF00628">
    <property type="entry name" value="PHD"/>
    <property type="match status" value="4"/>
</dbReference>
<dbReference type="GO" id="GO:0044666">
    <property type="term" value="C:MLL3/4 complex"/>
    <property type="evidence" value="ECO:0007669"/>
    <property type="project" value="TreeGrafter"/>
</dbReference>
<keyword evidence="7" id="KW-0479">Metal-binding</keyword>
<feature type="compositionally biased region" description="Polar residues" evidence="17">
    <location>
        <begin position="2454"/>
        <end position="2475"/>
    </location>
</feature>
<feature type="domain" description="PHD-type" evidence="18">
    <location>
        <begin position="452"/>
        <end position="504"/>
    </location>
</feature>
<feature type="compositionally biased region" description="Low complexity" evidence="17">
    <location>
        <begin position="2133"/>
        <end position="2150"/>
    </location>
</feature>
<dbReference type="PANTHER" id="PTHR45888:SF6">
    <property type="entry name" value="HL01030P-RELATED"/>
    <property type="match status" value="1"/>
</dbReference>
<dbReference type="Pfam" id="PF00856">
    <property type="entry name" value="SET"/>
    <property type="match status" value="1"/>
</dbReference>
<dbReference type="Gene3D" id="2.170.270.10">
    <property type="entry name" value="SET domain"/>
    <property type="match status" value="1"/>
</dbReference>
<keyword evidence="12" id="KW-0805">Transcription regulation</keyword>
<feature type="compositionally biased region" description="Acidic residues" evidence="17">
    <location>
        <begin position="5593"/>
        <end position="5603"/>
    </location>
</feature>
<feature type="compositionally biased region" description="Low complexity" evidence="17">
    <location>
        <begin position="3612"/>
        <end position="3650"/>
    </location>
</feature>
<feature type="region of interest" description="Disordered" evidence="17">
    <location>
        <begin position="1194"/>
        <end position="1235"/>
    </location>
</feature>
<evidence type="ECO:0000259" key="19">
    <source>
        <dbReference type="PROSITE" id="PS50118"/>
    </source>
</evidence>
<feature type="region of interest" description="Disordered" evidence="17">
    <location>
        <begin position="2192"/>
        <end position="2245"/>
    </location>
</feature>
<feature type="compositionally biased region" description="Basic and acidic residues" evidence="17">
    <location>
        <begin position="1197"/>
        <end position="1206"/>
    </location>
</feature>
<feature type="domain" description="PHD-type" evidence="22">
    <location>
        <begin position="331"/>
        <end position="442"/>
    </location>
</feature>
<dbReference type="SMART" id="SM00398">
    <property type="entry name" value="HMG"/>
    <property type="match status" value="1"/>
</dbReference>
<dbReference type="SMART" id="SM00184">
    <property type="entry name" value="RING"/>
    <property type="match status" value="5"/>
</dbReference>
<sequence length="6318" mass="679066">MEEGSAQPGQEIDNAAPCLFHDVSEASVSSQLSPGGVEDDDLELPGVDAAADLFAESNTFSFPPLDAAGGTSPSQLTQKVLKGRDLFLSKACEDDSDAQSDSPLTSPFPGYPDYTSESQSEFSRPSQLLERTGPVYPAPYSYSTGFGHFPKRGRGRPRKDPFSPAAKKTRGRGLGRKGRPVQSSQLAYRQAWLASQHSQRSMDTSDPADSEDGSSSAGRAVASTSTSELTLAASAGDDTSDSQGSGRSCGFCACVEKSLLGQGDLFKFEATVGFTPSKRMLKSQRGSSESEEQSREKSPKHLTWRRPRGPMKGSRERSRSPRQQSVGEEDSNALSLTDELALVGFTEDVEFSIVFDENGAVYAHYCCAVWSENVDQSEGKLKFVDRAVFSGLVQKCGYCRRYGASLACRSPRCTRKFHFPCASAGNCFQDLKTLSLLCPDHVDQAEIIAGNDAYCIQCNELGNVSEQLFCTSCGQHYHGNCLCPPVEIKPIVRAGWQCPNCKICQTCRQPGDDIKMLVCDTCDKGYHTFCLKPAMTTIPKNGWKCKNCRICSDCGARTPGNGPSSRWHLNYSVCDSCYQQRNKGLCCPLCGKAYRHFQNKNMMVPCSSCKKHVHSECDSAIDSGMLQRVKQGETIDYICQVCRESDPMDIEPYALTAPSGTDESLESFPLTKADSDLSLKDNPMLTEATLTTASSQESLYCEDSNSSLDYDTDKTYVPHRDDVYGHKLYISRKKQGSSRSRSRGMGSGEKRRHRPLSLGEKRRGPRVKIKTSLSVRDHSTTTSAPTTPVPHPLPQGGELVPAADTPPNPSSGGTSPSSQQHGSVEKKEKDDDDEGDDHPATMIICESKDKFVLNQDVCKSCGSFGLGDEAKMIVCTQCGQCYHPYCVSVKVTRVILKKGWRCLDCTVCEGCGGPDDEGRLLLCDDCDISYHTYCLQPPLKHVPQGNWKCKWCVRCLYCGSTSPGTGCHWMSNYTKCGPCHSKLSCPVCCRHYREEELIIQCVHCDRWLHCMCDGLRNEDEAELAADYGYHCLYCRPKTGKTGPLPPPPPPPPPPPVEEEIKLASPPASIYEPDRPRQYLIDGVYLLANGMQQIQSQIVPLPKVKRKPKPQKPKLPFGARTPRHFSLDGEDSFDKDDEMKLFEGLEPGELPSGAMTPELTPEEEAKIAKMKRQRKQVGFGVGGFMIRQLTRKFAKRQTSVEEHHEELPPGAEGEMSLLQDKPKKKPRKSKKGKLEESFPGYLQEAFFGIELTTTSKYCPVSSKELLHSGSDSDTPHNSSSRPSSPSPMPSTSSTTVPSAGLDGDGELKGLGAGEMLLMGRDRQATPMSPSHGSDGNDLEEGDSDFLPKDILQLFEMDTDLEGGADGSKDKGEESEKEGDPDNLEKILNSKNIDVDRMLSEGLMQFDGVDDIFTGVLKSDDDSQPQLGTGADHDSFHLPPGMAGPSHGDMSPHHGAMAGVRIGPQGQLLKAPHGGGPDDSPGHEIPPFNIPPMFQQPRSMSTCSSPEMGTGMPGVSQTMSPWPPGPSGDDDDVVGGSSKRSILKWETDEALGLNATISAVLYVNTSFPTLRAEYPEWSERSKQIAKLWRKLKPEEKMPFLAKARKNRTSHRVQKAQKQVSQELKRRQEAQMLQDSEAMPPPPAPPPLHGQLPAPGDPFSQPPGPHDPPEALSPSMRNPLQNAGGPGPPPFQRWPDDPFNKPPTMDHPPDSFSPTPPHARQGVGAQTHESFPFSPGTPKHDSFAMGPGTPRPRLQHQSFEQFVRGPGSQGASPSGSPLPPDDPFGKGPMPPRMFGALHGGVRGKQEEHPGTSQPHDPYAFSPSTPQPSTSQDDVFHGPMRLPLSAPDTFPGPSAAMQAGLGQRPSSESGDMFHGLPPGAMVEAYGPKSGSPSAHASPVHTHSMASTPPRPGQYALSPGHGGMASPMRHPEAGFPPEGLRSPHHLQRSNSLPHSYQGVPPRLPMDPALSRSMSEVSPEQYHPRMMPPQDPALVMRRYKLGPHGPYPWPPSLVPPPSVTKLRMQQKAAQQIGQGHPLHQQWLQQQQQQEAGMGPGSAGMPPSSMMPRMPGAIPGFRDMRPGQPGMPPERWPMDPRMVRPPNPQHFSQEAADGFSPRGPHGESGIMRFPHPQQQLQRSPGPLGMPGMMPPGMQRPPANAFQQSQQQGVSAMMPDLHHSQAQEDEVFRQLESHRAQLMVQPPTKQGEEGPGEAGGSQDRTGAEGADSLLPVDKDLKPSISSEDDKPEDDDLLKLISGADGTFDILKYADPELDLDDPNLIDSLDLMDDPKASSGEGEGEGEDKKDDDDSKSDDKKALESAVEGAVKADGDPDGEGSEGDSKTKDFQSQFLQFSQRRQHQIEDNGKASTQTGEGDKDDKSGVSHIAALLQGTKPIATRPDQVGEGGKMAGTDPSMLSGTIQSMLQRPPFTQGMPGQGPGGQQMSPQAVPGPSGLPSPKITHSPRSGQPSPRTPGIQSPYSQVISGRHSVSPHSQPLTPGGQMSPFSQHGSGQSPFSPPISSAQSPFGASVSAPQSPYAIQGPSRTMSPFTMPVSVGQLVTSQPGPLQHLPHPQPPPQMLASRATITPTNQYNQGSYSQPLGALGPPPRGGTLTPTPSSILYGQSAATQHAMRPQGPRPFMPGQDLGGDGVELGEQRLTNHALQQMMQRFPGGPPVSMAPGVRPPPSTHLRLHPPFSLPPGHRLLSPVNRPQGPLGALAQRVLGPSEQKTLLDELLEQEKQEQKKQAEQQAMLHRPGQPPDISMAGGPRPGMIPQQHPGMPPHGIPPRMGGPEGGWPGGPRQVAPGDMPPGQQFPPGFGPRMPGQPMGPHGPMPPFPSPQLQQQQQQQGQQQGQPMLPPPPPQPPVPQSELAPSPEYDRQVLQYEDWLSKTTQYLDLQVKMLEQQIQKQKRAKKTIQARQRQARKNNQEINPKDALELERVAAEQAEIQKQLETQRKQSRQHQVVVQDYYNKQKEQFGGPTWSGPMGMPPRPMGAPPGSGPPPGGPPGPVATATSTSATVMLQPRVPGSPSSIRMSHTARQEYDAYMQSRLRMAQQAPRPRAPTTIQLGDNNPFSETFQVREQLIKKQETGDTPVTSPLSQPPTTPTQGTPTGSSPVPGPPSGPGPGIPGPDMPGPGMPGPGPGIPVPRIPGPGPSGGVRPPPPPPQAGEGIGPMFFRERNMDGGPPRFMRPPGPFGDGAPRPEGPPRLPAYSGPGSHPGMLMENQRMPFPQGMPMPSGQGFGHPGMPMPHSGAGDMGVPPTQPPVKEKPKKRRKKKKADDNDNAQSQPLPPSMPSQSMISSSTQHQQGESRPSTTGSNIPKPPEFPIKPQSETDRRILEILSNTAALAAGENQQSSTKGGNSKGARSKSPAAAAGTGHKSAPEKEAEGQGSSDGQGEGGKQVGQGPVTSVGGPPSSMPPSAVSTASVQTTTSIPGSVAGDTPLPPGPPFQQHPRHMGSGPHPSYLHPGHPAHPGHPGHPGHPMMSVSGPHPHGLPPGVMMRPGMPHHPGHPMNMPPRGSPFHHRMPHGMQLPEGARLPPHLMHRPSGVAVSMAQQHPGLARPPRPPPPPVSTALQERPGEGMGTAVTAPQPLSAKPLEPSSSQPAQSLPPMSKPAPGGDAASAPPSSTAQPPQQPPTSESLSTSSASTPPAVPTSETPGSSSAEQQTPRDGEKTDASTSSQSAPKEEEPSATGSKEGESKKKVCDDGIHCGTDDEAENPTKKVCDDGIHCGTDDEAENPTKKVCDDGIHCGTDDEAENPTKKVCDDGIHCGTDDEAENPTKKVCDDGIHCGTDDEAENPTKKVCDDGIHCGTDDEAENPTKKVCDDGIHCGTDDEAENPTKKVCDDGIHCGTDDEAENPTKKVCDDGIHCGTDDEEDKPSKKTCDDGIHCGTDDEAEAGSSKKKVCDDGLHCVTDDEEEQPKKVCSDGIHCGTDDEDEKPKKKVCDDGIHCGTDDEAENPIKKVCNDGIHCGTDDEEEKTTKKVCDDGIHCGTDDEDEKPKKKVCDDGIHCGTDDEEDKPTNKVCDDGIHCGTDDEAEAESSKKKICDDGLHCGTDDEEDKPTKKVCDDGIHCGTDDEEDKPTKKVCDDGIHCGTDDEEEKPKKKVCDDGIHCGTDDENETGKEATEEKPENSEVAVPSTSAATTASPPVTASVASSSPTATTSRADERNEEPMDTGDQNAKEPLTQSETTVPPPPSGEQGESVSDTSPPQPQVDGAGEGSVHISPPVATPVTTSAAATVTTAPASAPESTSDPSPPPPAGQESKEVAMETETSNQESADGAASTAETSVTETAPASEPVAGNVSGAAQQVTTPPSPAPQPAETDTPVTSADTVQQAASVGSTAAVQETSEVPATSSTTASPDQPTPQLSSATAAETTSAETPPAVIVSTTVSSESSADASLPTEPSTLASSVLTTTTPTSASAEQSAVTSAESSVAGTSVNTASTETTASVSAPVPATSVSPVTTASEMPPLQAVKIEPSATWQQPSVTGSLGHGSSGANTQMTAVSTSLGGRFVGHPVTTSMMQRSPTAGKPVTTTGPAVPYSAGSASLTHPSTTTSHSRPYLPPLSIGDSMHYPPDHPLAGQPRPPLDMLAKASQSALSSAGSSIPTSLASTQPSPPTPGSRQQSPEMMRFSRHMTPQMAQHLAQQGISGPPSSQHSPTMVYGGEGGYIPRHMFPGGGMGPRYRGMAPPGEYPQGRGMMSPPAMSPTSPQQRGQRPQFPPYHPDMMHPGMPPRSMGPRPMMPPEMMGRTSAGHEGMMPPHLPGYGHPPGHSQAMMNRPPYAIHPSQSSGAMDFPPRPHHPSMSMAGFPGHRMPAGGHQSAPHSPSSTSPLRMQGGGFPPDPRMMSPDPHHLIGQGDPRMAANLRMFAEQQQRLGMMRQRHPLPMMPPGGGAAAFPPHQRPPPPRMPMFPEEGMDPFHPLHHPRSTPPDTPHMPTQASMSPMRPPFPEAVSLAPSSSLGPMMSSPGAVSSSAGMDVKGLDITINQAGMAGGMMVKTEAGLDVPDLVGMEGMSRDMDPEQRAKHNALLKQLLSKEAAFRGDTHPPSTPDSEESLPMLTPEQQRQLELIDMMPLCKETDTAADITDWDNKTAEEREQLLELRKQEYEKKRKAYEAVRKKRKGQPGQPGQEGAVPGPTPKVKRRRKTGTAPVDPNSLGVTDLSEPVPVKKRGRRNKVREQRLEQRESELEFMAETFLQQLHSLPSVSLREPDITLLYSIVPIRGAPKVTGVSSLHGAFGQGYLDTEFDVYRSLCFPPPPPTLQPVSSSTTHARLLGEKATQHSPDIVTCVAGPAPTPVVETSPIATVAGQTIPLETGPFPLPAHPRIEVKTEPLRDTPDTIISSSSPECGFEEKEADFSSLRFIDPASPGSAVDDKFSPTVPLLHPIATYPSAKMEKGEVLDVKPPLPHVIPLPPPPPHTSVAAAQTISTEALQPVAAKQEMELPSPLPDIPSQDLTVKLPTITSGLAHPFINPTLDQKVSVTLTLSATAAEDIGGVISAIADLLKIAVPPTYEITRTPSPEMFKLNLTHKEDVINIQALMRTKPTFCGHCHVVLINSGIRKHKSDLPPALVPDDLDPGEEEVTFCSMNCMNQFMQTAPQLEEVDEEEDNEDNSNSTSTSTIIMDSADDQDGKSTKMEVDEVVKTETQLSEVTSPKRSSGVPLTEALSISTSSPALSASASATTQPGTPTTPTAGPSSFSSPAASPAHSLMSPGLRIGPLGSPHHALLSPGMRGKEERGGKRHRRSSSTASQESFIIKPVTKRWRDDRWKRWDTTITLTKTADVTIKDLNELWESLGMVLHPASLPDDARVCSLCHHVGDGEPDGPSRLLNMDVDKWVHLNCALWSYEVYETCNGALMNVDAAFSRGMATECVTCRKMGATLSCFKTRCANSYHLPCARLKGCIFFQDKTIICGNHNSAAKPYADAEMSSIEVRRRVYINRDEEKQVANIVVSLIHPDDGHFVLRIGSLILHAIGQLLPHQIQTNKFNTREFIYPVGFRTTRFYWSHRVLYKRCRYLCSITENQGAPEFVICVQEEGHPDVTYRDTSAKDVWMNIFRPLKEMRKNADMVKMFPEFMCMEELFGLNEPAIVRILESLPGADLLHNYHFKFGRSPLIEMPPAINPTGCARTEPKLRTHFRRPHTLHSSNSRSLPSTVTGVTGNINSPYMKQFVHSKSQQYRRLKTEWKNLVYLGRSRIQGLGLYAARDLEKHTMVIEYIGDLIRNETANRREMEYDNQNRGVYMFRIDNDTVIDATMAGGPARYINHSCSPNCAAEVVHFEKESKIIIITSRRIPKGEELTYDYKFDFEDDQHKIPCMCGAAYCRKWMN</sequence>
<feature type="compositionally biased region" description="Basic residues" evidence="17">
    <location>
        <begin position="167"/>
        <end position="179"/>
    </location>
</feature>
<feature type="region of interest" description="Disordered" evidence="17">
    <location>
        <begin position="3043"/>
        <end position="3065"/>
    </location>
</feature>
<feature type="compositionally biased region" description="Low complexity" evidence="17">
    <location>
        <begin position="1274"/>
        <end position="1300"/>
    </location>
</feature>
<dbReference type="PROSITE" id="PS50280">
    <property type="entry name" value="SET"/>
    <property type="match status" value="1"/>
</dbReference>
<feature type="compositionally biased region" description="Pro residues" evidence="17">
    <location>
        <begin position="2847"/>
        <end position="2858"/>
    </location>
</feature>
<feature type="compositionally biased region" description="Polar residues" evidence="17">
    <location>
        <begin position="2406"/>
        <end position="2416"/>
    </location>
</feature>
<feature type="region of interest" description="Disordered" evidence="17">
    <location>
        <begin position="5104"/>
        <end position="5154"/>
    </location>
</feature>
<feature type="compositionally biased region" description="Pro residues" evidence="17">
    <location>
        <begin position="2820"/>
        <end position="2829"/>
    </location>
</feature>
<feature type="region of interest" description="Disordered" evidence="17">
    <location>
        <begin position="2966"/>
        <end position="3007"/>
    </location>
</feature>
<dbReference type="FunFam" id="3.30.40.10:FF:000852">
    <property type="entry name" value="Histone-lysine N-methyltransferase 2C"/>
    <property type="match status" value="1"/>
</dbReference>
<feature type="region of interest" description="Disordered" evidence="17">
    <location>
        <begin position="278"/>
        <end position="332"/>
    </location>
</feature>
<dbReference type="FunFam" id="3.30.40.10:FF:000002">
    <property type="entry name" value="Histone-lysine N-methyltransferase"/>
    <property type="match status" value="1"/>
</dbReference>
<dbReference type="FunFam" id="1.10.30.10:FF:000009">
    <property type="entry name" value="Histone-lysine N-methyltransferase"/>
    <property type="match status" value="1"/>
</dbReference>
<feature type="compositionally biased region" description="Low complexity" evidence="17">
    <location>
        <begin position="4274"/>
        <end position="4290"/>
    </location>
</feature>
<dbReference type="InterPro" id="IPR009071">
    <property type="entry name" value="HMG_box_dom"/>
</dbReference>
<dbReference type="InterPro" id="IPR047004">
    <property type="entry name" value="KMT2C_PHD2"/>
</dbReference>
<dbReference type="InterPro" id="IPR001214">
    <property type="entry name" value="SET_dom"/>
</dbReference>
<feature type="domain" description="Post-SET" evidence="21">
    <location>
        <begin position="6302"/>
        <end position="6318"/>
    </location>
</feature>
<dbReference type="CDD" id="cd15594">
    <property type="entry name" value="PHD2_KMT2C"/>
    <property type="match status" value="1"/>
</dbReference>
<dbReference type="SMART" id="SM00542">
    <property type="entry name" value="FYRC"/>
    <property type="match status" value="1"/>
</dbReference>
<dbReference type="PANTHER" id="PTHR45888">
    <property type="entry name" value="HL01030P-RELATED"/>
    <property type="match status" value="1"/>
</dbReference>
<dbReference type="InterPro" id="IPR046341">
    <property type="entry name" value="SET_dom_sf"/>
</dbReference>
<dbReference type="PROSITE" id="PS50118">
    <property type="entry name" value="HMG_BOX_2"/>
    <property type="match status" value="1"/>
</dbReference>
<feature type="region of interest" description="Disordered" evidence="17">
    <location>
        <begin position="4512"/>
        <end position="4621"/>
    </location>
</feature>
<feature type="region of interest" description="Disordered" evidence="17">
    <location>
        <begin position="2731"/>
        <end position="2869"/>
    </location>
</feature>
<keyword evidence="6" id="KW-0949">S-adenosyl-L-methionine</keyword>
<dbReference type="PROSITE" id="PS50868">
    <property type="entry name" value="POST_SET"/>
    <property type="match status" value="1"/>
</dbReference>
<dbReference type="CDD" id="cd19171">
    <property type="entry name" value="SET_KMT2C_2D"/>
    <property type="match status" value="1"/>
</dbReference>
<keyword evidence="11" id="KW-0156">Chromatin regulator</keyword>
<evidence type="ECO:0000313" key="23">
    <source>
        <dbReference type="EMBL" id="KAK7092998.1"/>
    </source>
</evidence>
<dbReference type="GO" id="GO:0032259">
    <property type="term" value="P:methylation"/>
    <property type="evidence" value="ECO:0007669"/>
    <property type="project" value="UniProtKB-KW"/>
</dbReference>
<dbReference type="SUPFAM" id="SSF47095">
    <property type="entry name" value="HMG-box"/>
    <property type="match status" value="1"/>
</dbReference>
<dbReference type="CDD" id="cd15513">
    <property type="entry name" value="PHD5_KMT2C_like"/>
    <property type="match status" value="1"/>
</dbReference>
<feature type="compositionally biased region" description="Pro residues" evidence="17">
    <location>
        <begin position="2978"/>
        <end position="3000"/>
    </location>
</feature>
<feature type="DNA-binding region" description="HMG box" evidence="16">
    <location>
        <begin position="1558"/>
        <end position="1616"/>
    </location>
</feature>
<dbReference type="InterPro" id="IPR001841">
    <property type="entry name" value="Znf_RING"/>
</dbReference>
<dbReference type="InterPro" id="IPR019787">
    <property type="entry name" value="Znf_PHD-finger"/>
</dbReference>
<feature type="compositionally biased region" description="Basic residues" evidence="17">
    <location>
        <begin position="1600"/>
        <end position="1612"/>
    </location>
</feature>
<feature type="region of interest" description="Disordered" evidence="17">
    <location>
        <begin position="2901"/>
        <end position="2925"/>
    </location>
</feature>
<feature type="compositionally biased region" description="Polar residues" evidence="17">
    <location>
        <begin position="181"/>
        <end position="204"/>
    </location>
</feature>
<keyword evidence="9 15" id="KW-0863">Zinc-finger</keyword>
<feature type="compositionally biased region" description="Basic and acidic residues" evidence="17">
    <location>
        <begin position="2294"/>
        <end position="2310"/>
    </location>
</feature>
<feature type="compositionally biased region" description="Low complexity" evidence="17">
    <location>
        <begin position="3097"/>
        <end position="3107"/>
    </location>
</feature>
<dbReference type="Pfam" id="PF05965">
    <property type="entry name" value="FYRC"/>
    <property type="match status" value="1"/>
</dbReference>
<feature type="region of interest" description="Disordered" evidence="17">
    <location>
        <begin position="3080"/>
        <end position="3484"/>
    </location>
</feature>
<feature type="compositionally biased region" description="Basic and acidic residues" evidence="17">
    <location>
        <begin position="1365"/>
        <end position="1383"/>
    </location>
</feature>
<feature type="compositionally biased region" description="Low complexity" evidence="17">
    <location>
        <begin position="222"/>
        <end position="235"/>
    </location>
</feature>
<dbReference type="Gene3D" id="1.10.30.10">
    <property type="entry name" value="High mobility group box domain"/>
    <property type="match status" value="1"/>
</dbReference>
<dbReference type="FunFam" id="2.170.270.10:FF:000003">
    <property type="entry name" value="Histone-lysine N-methyltransferase"/>
    <property type="match status" value="1"/>
</dbReference>
<dbReference type="InterPro" id="IPR003888">
    <property type="entry name" value="FYrich_N"/>
</dbReference>
<comment type="subcellular location">
    <subcellularLocation>
        <location evidence="1">Nucleus</location>
    </subcellularLocation>
</comment>
<feature type="compositionally biased region" description="Pro residues" evidence="17">
    <location>
        <begin position="3108"/>
        <end position="3158"/>
    </location>
</feature>
<dbReference type="SUPFAM" id="SSF57903">
    <property type="entry name" value="FYVE/PHD zinc finger"/>
    <property type="match status" value="5"/>
</dbReference>
<dbReference type="GO" id="GO:0042800">
    <property type="term" value="F:histone H3K4 methyltransferase activity"/>
    <property type="evidence" value="ECO:0007669"/>
    <property type="project" value="TreeGrafter"/>
</dbReference>
<feature type="compositionally biased region" description="Polar residues" evidence="17">
    <location>
        <begin position="2153"/>
        <end position="2162"/>
    </location>
</feature>
<feature type="domain" description="PHD-type" evidence="22">
    <location>
        <begin position="5800"/>
        <end position="5908"/>
    </location>
</feature>
<dbReference type="Pfam" id="PF00505">
    <property type="entry name" value="HMG_box"/>
    <property type="match status" value="1"/>
</dbReference>
<feature type="compositionally biased region" description="Basic and acidic residues" evidence="17">
    <location>
        <begin position="5621"/>
        <end position="5635"/>
    </location>
</feature>
<feature type="compositionally biased region" description="Low complexity" evidence="17">
    <location>
        <begin position="1762"/>
        <end position="1772"/>
    </location>
</feature>
<dbReference type="Proteomes" id="UP001374579">
    <property type="component" value="Unassembled WGS sequence"/>
</dbReference>
<feature type="domain" description="PHD-type" evidence="18">
    <location>
        <begin position="982"/>
        <end position="1037"/>
    </location>
</feature>
<feature type="compositionally biased region" description="Basic residues" evidence="17">
    <location>
        <begin position="300"/>
        <end position="309"/>
    </location>
</feature>
<dbReference type="CDD" id="cd15509">
    <property type="entry name" value="PHD1_KMT2C_like"/>
    <property type="match status" value="1"/>
</dbReference>
<dbReference type="PROSITE" id="PS51543">
    <property type="entry name" value="FYRC"/>
    <property type="match status" value="1"/>
</dbReference>
<evidence type="ECO:0000259" key="20">
    <source>
        <dbReference type="PROSITE" id="PS50280"/>
    </source>
</evidence>
<feature type="region of interest" description="Disordered" evidence="17">
    <location>
        <begin position="4808"/>
        <end position="4831"/>
    </location>
</feature>
<keyword evidence="3" id="KW-0597">Phosphoprotein</keyword>
<dbReference type="CDD" id="cd15666">
    <property type="entry name" value="ePHD2_KMT2C_like"/>
    <property type="match status" value="1"/>
</dbReference>
<dbReference type="CDD" id="cd15514">
    <property type="entry name" value="PHD6_KMT2C_like"/>
    <property type="match status" value="1"/>
</dbReference>
<dbReference type="PROSITE" id="PS51805">
    <property type="entry name" value="EPHD"/>
    <property type="match status" value="2"/>
</dbReference>
<dbReference type="SMART" id="SM00249">
    <property type="entry name" value="PHD"/>
    <property type="match status" value="8"/>
</dbReference>
<evidence type="ECO:0000256" key="4">
    <source>
        <dbReference type="ARBA" id="ARBA00022603"/>
    </source>
</evidence>
<evidence type="ECO:0000256" key="5">
    <source>
        <dbReference type="ARBA" id="ARBA00022679"/>
    </source>
</evidence>
<dbReference type="InterPro" id="IPR003616">
    <property type="entry name" value="Post-SET_dom"/>
</dbReference>
<evidence type="ECO:0000256" key="11">
    <source>
        <dbReference type="ARBA" id="ARBA00022853"/>
    </source>
</evidence>
<organism evidence="23 24">
    <name type="scientific">Littorina saxatilis</name>
    <dbReference type="NCBI Taxonomy" id="31220"/>
    <lineage>
        <taxon>Eukaryota</taxon>
        <taxon>Metazoa</taxon>
        <taxon>Spiralia</taxon>
        <taxon>Lophotrochozoa</taxon>
        <taxon>Mollusca</taxon>
        <taxon>Gastropoda</taxon>
        <taxon>Caenogastropoda</taxon>
        <taxon>Littorinimorpha</taxon>
        <taxon>Littorinoidea</taxon>
        <taxon>Littorinidae</taxon>
        <taxon>Littorina</taxon>
    </lineage>
</organism>
<feature type="region of interest" description="Disordered" evidence="17">
    <location>
        <begin position="4916"/>
        <end position="4936"/>
    </location>
</feature>
<feature type="region of interest" description="Disordered" evidence="17">
    <location>
        <begin position="1103"/>
        <end position="1132"/>
    </location>
</feature>
<evidence type="ECO:0000256" key="15">
    <source>
        <dbReference type="PROSITE-ProRule" id="PRU00146"/>
    </source>
</evidence>
<keyword evidence="24" id="KW-1185">Reference proteome</keyword>
<evidence type="ECO:0000313" key="24">
    <source>
        <dbReference type="Proteomes" id="UP001374579"/>
    </source>
</evidence>
<evidence type="ECO:0000256" key="2">
    <source>
        <dbReference type="ARBA" id="ARBA00022481"/>
    </source>
</evidence>
<feature type="compositionally biased region" description="Low complexity" evidence="17">
    <location>
        <begin position="2830"/>
        <end position="2846"/>
    </location>
</feature>
<evidence type="ECO:0000256" key="10">
    <source>
        <dbReference type="ARBA" id="ARBA00022833"/>
    </source>
</evidence>
<evidence type="ECO:0000259" key="18">
    <source>
        <dbReference type="PROSITE" id="PS50016"/>
    </source>
</evidence>
<comment type="caution">
    <text evidence="23">The sequence shown here is derived from an EMBL/GenBank/DDBJ whole genome shotgun (WGS) entry which is preliminary data.</text>
</comment>
<feature type="compositionally biased region" description="Pro residues" evidence="17">
    <location>
        <begin position="1636"/>
        <end position="1645"/>
    </location>
</feature>
<dbReference type="SMART" id="SM00541">
    <property type="entry name" value="FYRN"/>
    <property type="match status" value="1"/>
</dbReference>
<feature type="compositionally biased region" description="Pro residues" evidence="17">
    <location>
        <begin position="3552"/>
        <end position="3562"/>
    </location>
</feature>
<evidence type="ECO:0000256" key="9">
    <source>
        <dbReference type="ARBA" id="ARBA00022771"/>
    </source>
</evidence>
<feature type="compositionally biased region" description="Low complexity" evidence="17">
    <location>
        <begin position="4693"/>
        <end position="4711"/>
    </location>
</feature>
<dbReference type="Gene3D" id="3.30.40.10">
    <property type="entry name" value="Zinc/RING finger domain, C3HC4 (zinc finger)"/>
    <property type="match status" value="7"/>
</dbReference>
<dbReference type="EMBL" id="JBAMIC010000021">
    <property type="protein sequence ID" value="KAK7092998.1"/>
    <property type="molecule type" value="Genomic_DNA"/>
</dbReference>
<feature type="compositionally biased region" description="Low complexity" evidence="17">
    <location>
        <begin position="4540"/>
        <end position="4553"/>
    </location>
</feature>
<dbReference type="SMART" id="SM00508">
    <property type="entry name" value="PostSET"/>
    <property type="match status" value="1"/>
</dbReference>
<feature type="compositionally biased region" description="Polar residues" evidence="17">
    <location>
        <begin position="3333"/>
        <end position="3352"/>
    </location>
</feature>
<dbReference type="InterPro" id="IPR011011">
    <property type="entry name" value="Znf_FYVE_PHD"/>
</dbReference>
<feature type="region of interest" description="Disordered" evidence="17">
    <location>
        <begin position="3544"/>
        <end position="3714"/>
    </location>
</feature>
<feature type="domain" description="SET" evidence="20">
    <location>
        <begin position="6178"/>
        <end position="6294"/>
    </location>
</feature>
<feature type="compositionally biased region" description="Basic residues" evidence="17">
    <location>
        <begin position="729"/>
        <end position="742"/>
    </location>
</feature>
<dbReference type="Pfam" id="PF13832">
    <property type="entry name" value="zf-HC5HC2H_2"/>
    <property type="match status" value="1"/>
</dbReference>
<feature type="region of interest" description="Disordered" evidence="17">
    <location>
        <begin position="726"/>
        <end position="840"/>
    </location>
</feature>
<feature type="compositionally biased region" description="Basic and acidic residues" evidence="17">
    <location>
        <begin position="4032"/>
        <end position="4124"/>
    </location>
</feature>
<feature type="compositionally biased region" description="Polar residues" evidence="17">
    <location>
        <begin position="3055"/>
        <end position="3065"/>
    </location>
</feature>
<keyword evidence="4" id="KW-0489">Methyltransferase</keyword>
<keyword evidence="13" id="KW-0804">Transcription</keyword>
<feature type="compositionally biased region" description="Polar residues" evidence="17">
    <location>
        <begin position="115"/>
        <end position="126"/>
    </location>
</feature>
<feature type="compositionally biased region" description="Low complexity" evidence="17">
    <location>
        <begin position="4431"/>
        <end position="4459"/>
    </location>
</feature>
<keyword evidence="16" id="KW-0238">DNA-binding</keyword>
<dbReference type="InterPro" id="IPR034732">
    <property type="entry name" value="EPHD"/>
</dbReference>
<dbReference type="GO" id="GO:0003713">
    <property type="term" value="F:transcription coactivator activity"/>
    <property type="evidence" value="ECO:0007669"/>
    <property type="project" value="TreeGrafter"/>
</dbReference>
<dbReference type="CDD" id="cd21997">
    <property type="entry name" value="HMG_KMT2C-like"/>
    <property type="match status" value="1"/>
</dbReference>
<feature type="compositionally biased region" description="Basic and acidic residues" evidence="17">
    <location>
        <begin position="3687"/>
        <end position="3714"/>
    </location>
</feature>
<feature type="compositionally biased region" description="Low complexity" evidence="17">
    <location>
        <begin position="4585"/>
        <end position="4606"/>
    </location>
</feature>
<feature type="compositionally biased region" description="Low complexity" evidence="17">
    <location>
        <begin position="3588"/>
        <end position="3602"/>
    </location>
</feature>
<feature type="domain" description="PHD-type" evidence="18">
    <location>
        <begin position="855"/>
        <end position="908"/>
    </location>
</feature>
<feature type="region of interest" description="Disordered" evidence="17">
    <location>
        <begin position="92"/>
        <end position="246"/>
    </location>
</feature>
<dbReference type="Gene3D" id="3.30.160.360">
    <property type="match status" value="1"/>
</dbReference>
<dbReference type="SUPFAM" id="SSF82199">
    <property type="entry name" value="SET domain"/>
    <property type="match status" value="1"/>
</dbReference>
<evidence type="ECO:0000256" key="7">
    <source>
        <dbReference type="ARBA" id="ARBA00022723"/>
    </source>
</evidence>
<feature type="compositionally biased region" description="Low complexity" evidence="17">
    <location>
        <begin position="1818"/>
        <end position="1828"/>
    </location>
</feature>
<feature type="compositionally biased region" description="Polar residues" evidence="17">
    <location>
        <begin position="4421"/>
        <end position="4430"/>
    </location>
</feature>
<evidence type="ECO:0000256" key="14">
    <source>
        <dbReference type="ARBA" id="ARBA00023242"/>
    </source>
</evidence>
<feature type="compositionally biased region" description="Polar residues" evidence="17">
    <location>
        <begin position="1496"/>
        <end position="1505"/>
    </location>
</feature>
<feature type="compositionally biased region" description="Basic residues" evidence="17">
    <location>
        <begin position="1221"/>
        <end position="1230"/>
    </location>
</feature>
<dbReference type="PROSITE" id="PS51542">
    <property type="entry name" value="FYRN"/>
    <property type="match status" value="1"/>
</dbReference>
<evidence type="ECO:0000256" key="8">
    <source>
        <dbReference type="ARBA" id="ARBA00022737"/>
    </source>
</evidence>
<feature type="domain" description="PHD-type" evidence="18">
    <location>
        <begin position="905"/>
        <end position="955"/>
    </location>
</feature>
<reference evidence="23 24" key="1">
    <citation type="submission" date="2024-02" db="EMBL/GenBank/DDBJ databases">
        <title>Chromosome-scale genome assembly of the rough periwinkle Littorina saxatilis.</title>
        <authorList>
            <person name="De Jode A."/>
            <person name="Faria R."/>
            <person name="Formenti G."/>
            <person name="Sims Y."/>
            <person name="Smith T.P."/>
            <person name="Tracey A."/>
            <person name="Wood J.M.D."/>
            <person name="Zagrodzka Z.B."/>
            <person name="Johannesson K."/>
            <person name="Butlin R.K."/>
            <person name="Leder E.H."/>
        </authorList>
    </citation>
    <scope>NUCLEOTIDE SEQUENCE [LARGE SCALE GENOMIC DNA]</scope>
    <source>
        <strain evidence="23">Snail1</strain>
        <tissue evidence="23">Muscle</tissue>
    </source>
</reference>
<feature type="region of interest" description="Disordered" evidence="17">
    <location>
        <begin position="1496"/>
        <end position="1535"/>
    </location>
</feature>
<feature type="compositionally biased region" description="Basic residues" evidence="17">
    <location>
        <begin position="2901"/>
        <end position="2915"/>
    </location>
</feature>
<accession>A0AAN9ATJ0</accession>
<feature type="compositionally biased region" description="Polar residues" evidence="17">
    <location>
        <begin position="3301"/>
        <end position="3310"/>
    </location>
</feature>
<dbReference type="SMART" id="SM00317">
    <property type="entry name" value="SET"/>
    <property type="match status" value="1"/>
</dbReference>
<evidence type="ECO:0000256" key="16">
    <source>
        <dbReference type="PROSITE-ProRule" id="PRU00267"/>
    </source>
</evidence>
<feature type="compositionally biased region" description="Gly residues" evidence="17">
    <location>
        <begin position="3383"/>
        <end position="3394"/>
    </location>
</feature>
<evidence type="ECO:0000256" key="3">
    <source>
        <dbReference type="ARBA" id="ARBA00022553"/>
    </source>
</evidence>
<feature type="compositionally biased region" description="Polar residues" evidence="17">
    <location>
        <begin position="4815"/>
        <end position="4825"/>
    </location>
</feature>
<feature type="compositionally biased region" description="Polar residues" evidence="17">
    <location>
        <begin position="4474"/>
        <end position="4483"/>
    </location>
</feature>
<dbReference type="Pfam" id="PF13771">
    <property type="entry name" value="zf-HC5HC2H"/>
    <property type="match status" value="1"/>
</dbReference>
<dbReference type="GO" id="GO:0045944">
    <property type="term" value="P:positive regulation of transcription by RNA polymerase II"/>
    <property type="evidence" value="ECO:0007669"/>
    <property type="project" value="TreeGrafter"/>
</dbReference>
<dbReference type="GO" id="GO:0003677">
    <property type="term" value="F:DNA binding"/>
    <property type="evidence" value="ECO:0007669"/>
    <property type="project" value="UniProtKB-UniRule"/>
</dbReference>